<dbReference type="SUPFAM" id="SSF53649">
    <property type="entry name" value="Alkaline phosphatase-like"/>
    <property type="match status" value="1"/>
</dbReference>
<evidence type="ECO:0000256" key="1">
    <source>
        <dbReference type="ARBA" id="ARBA00004651"/>
    </source>
</evidence>
<reference evidence="9" key="1">
    <citation type="submission" date="2017-04" db="EMBL/GenBank/DDBJ databases">
        <authorList>
            <person name="Varghese N."/>
            <person name="Submissions S."/>
        </authorList>
    </citation>
    <scope>NUCLEOTIDE SEQUENCE [LARGE SCALE GENOMIC DNA]</scope>
    <source>
        <strain evidence="9">RKEM611</strain>
    </source>
</reference>
<feature type="transmembrane region" description="Helical" evidence="6">
    <location>
        <begin position="161"/>
        <end position="181"/>
    </location>
</feature>
<dbReference type="CDD" id="cd16015">
    <property type="entry name" value="LTA_synthase"/>
    <property type="match status" value="1"/>
</dbReference>
<evidence type="ECO:0000256" key="3">
    <source>
        <dbReference type="ARBA" id="ARBA00022692"/>
    </source>
</evidence>
<sequence>MTSVTALVGRFLILIGIYCLLRIGFYIHNIHLYHELPPQDVLFSFLIGMRFDLAAICLINSPYILVQLMPWRSEVWKPRIMRILFVCCNGIFIGLNIFDIEYFQFTSKRLTASSFHIAQDMQAQIWQVAAYYWHFSLLIVLMFIVLWALDRQLDQRRTEILSWPQRFFWGLIALGFTILGARGGSQIKPLIPAHAYLSNLPQLANLSLNSSFTILKTYNQSGIQAKSYFPNWRSVEGALSAVPTLAKPHEATLPEQTNVLIIILESFNLEYMGMPHQRRGYTPFLDELARQGTFFPYHIANGRRSIDAMPSIFAGIPSWMQRPFITSSYQTNSLTPLPKLFKQKGYETAFFHGGENGTMFFDVMAERFGFDRYWGAQDYPSDQDHDGHWGIYDGPFLQFTGKTLSQMAQPFFASVFTLSSHQPYSIPPALQNKFAKGTLEIHESIGYADYSLREFFRYAKSQPWYGNTLFVITSDHTSKSEHAEYQTEVGSLRVPLIFFHPMIDLNMKTDKLAQQADILPTLVDLFAWSPREPLPHFGNSLLLDDNRHVVIYSGGRYKILNHQGLLSFEQDQLINLEVLPWLPIQSGRTEMWDQILRAKVQYYHNGLIEDRLIW</sequence>
<keyword evidence="9" id="KW-1185">Reference proteome</keyword>
<evidence type="ECO:0000256" key="4">
    <source>
        <dbReference type="ARBA" id="ARBA00022989"/>
    </source>
</evidence>
<keyword evidence="2" id="KW-1003">Cell membrane</keyword>
<dbReference type="OrthoDB" id="5287389at2"/>
<dbReference type="PANTHER" id="PTHR47371:SF3">
    <property type="entry name" value="PHOSPHOGLYCEROL TRANSFERASE I"/>
    <property type="match status" value="1"/>
</dbReference>
<dbReference type="STRING" id="1513793.SAMN06296036_13627"/>
<keyword evidence="3 6" id="KW-0812">Transmembrane</keyword>
<dbReference type="RefSeq" id="WP_132325872.1">
    <property type="nucleotide sequence ID" value="NZ_FWZT01000036.1"/>
</dbReference>
<gene>
    <name evidence="8" type="ORF">SAMN06296036_13627</name>
</gene>
<accession>A0A1Y6CP56</accession>
<keyword evidence="5 6" id="KW-0472">Membrane</keyword>
<feature type="transmembrane region" description="Helical" evidence="6">
    <location>
        <begin position="47"/>
        <end position="68"/>
    </location>
</feature>
<dbReference type="PANTHER" id="PTHR47371">
    <property type="entry name" value="LIPOTEICHOIC ACID SYNTHASE"/>
    <property type="match status" value="1"/>
</dbReference>
<evidence type="ECO:0000313" key="8">
    <source>
        <dbReference type="EMBL" id="SMF81205.1"/>
    </source>
</evidence>
<comment type="subcellular location">
    <subcellularLocation>
        <location evidence="1">Cell membrane</location>
        <topology evidence="1">Multi-pass membrane protein</topology>
    </subcellularLocation>
</comment>
<feature type="transmembrane region" description="Helical" evidence="6">
    <location>
        <begin position="7"/>
        <end position="27"/>
    </location>
</feature>
<dbReference type="Pfam" id="PF00884">
    <property type="entry name" value="Sulfatase"/>
    <property type="match status" value="1"/>
</dbReference>
<dbReference type="InterPro" id="IPR017850">
    <property type="entry name" value="Alkaline_phosphatase_core_sf"/>
</dbReference>
<dbReference type="EMBL" id="FWZT01000036">
    <property type="protein sequence ID" value="SMF81205.1"/>
    <property type="molecule type" value="Genomic_DNA"/>
</dbReference>
<evidence type="ECO:0000256" key="2">
    <source>
        <dbReference type="ARBA" id="ARBA00022475"/>
    </source>
</evidence>
<keyword evidence="4 6" id="KW-1133">Transmembrane helix</keyword>
<dbReference type="InterPro" id="IPR050448">
    <property type="entry name" value="OpgB/LTA_synthase_biosynth"/>
</dbReference>
<evidence type="ECO:0000256" key="6">
    <source>
        <dbReference type="SAM" id="Phobius"/>
    </source>
</evidence>
<evidence type="ECO:0000256" key="5">
    <source>
        <dbReference type="ARBA" id="ARBA00023136"/>
    </source>
</evidence>
<proteinExistence type="predicted"/>
<organism evidence="8 9">
    <name type="scientific">Pseudobacteriovorax antillogorgiicola</name>
    <dbReference type="NCBI Taxonomy" id="1513793"/>
    <lineage>
        <taxon>Bacteria</taxon>
        <taxon>Pseudomonadati</taxon>
        <taxon>Bdellovibrionota</taxon>
        <taxon>Oligoflexia</taxon>
        <taxon>Oligoflexales</taxon>
        <taxon>Pseudobacteriovoracaceae</taxon>
        <taxon>Pseudobacteriovorax</taxon>
    </lineage>
</organism>
<evidence type="ECO:0000313" key="9">
    <source>
        <dbReference type="Proteomes" id="UP000192907"/>
    </source>
</evidence>
<dbReference type="GO" id="GO:0005886">
    <property type="term" value="C:plasma membrane"/>
    <property type="evidence" value="ECO:0007669"/>
    <property type="project" value="UniProtKB-SubCell"/>
</dbReference>
<dbReference type="AlphaFoldDB" id="A0A1Y6CP56"/>
<feature type="transmembrane region" description="Helical" evidence="6">
    <location>
        <begin position="131"/>
        <end position="149"/>
    </location>
</feature>
<dbReference type="InterPro" id="IPR000917">
    <property type="entry name" value="Sulfatase_N"/>
</dbReference>
<dbReference type="Proteomes" id="UP000192907">
    <property type="component" value="Unassembled WGS sequence"/>
</dbReference>
<feature type="transmembrane region" description="Helical" evidence="6">
    <location>
        <begin position="80"/>
        <end position="98"/>
    </location>
</feature>
<feature type="domain" description="Sulfatase N-terminal" evidence="7">
    <location>
        <begin position="258"/>
        <end position="526"/>
    </location>
</feature>
<dbReference type="Gene3D" id="3.40.720.10">
    <property type="entry name" value="Alkaline Phosphatase, subunit A"/>
    <property type="match status" value="1"/>
</dbReference>
<protein>
    <submittedName>
        <fullName evidence="8">Uncharacterized sulfatase</fullName>
    </submittedName>
</protein>
<evidence type="ECO:0000259" key="7">
    <source>
        <dbReference type="Pfam" id="PF00884"/>
    </source>
</evidence>
<name>A0A1Y6CP56_9BACT</name>